<dbReference type="OrthoDB" id="1902587at2759"/>
<dbReference type="GO" id="GO:0003755">
    <property type="term" value="F:peptidyl-prolyl cis-trans isomerase activity"/>
    <property type="evidence" value="ECO:0007669"/>
    <property type="project" value="UniProtKB-KW"/>
</dbReference>
<dbReference type="GO" id="GO:0012505">
    <property type="term" value="C:endomembrane system"/>
    <property type="evidence" value="ECO:0007669"/>
    <property type="project" value="TreeGrafter"/>
</dbReference>
<dbReference type="SMART" id="SM00028">
    <property type="entry name" value="TPR"/>
    <property type="match status" value="3"/>
</dbReference>
<evidence type="ECO:0000313" key="7">
    <source>
        <dbReference type="EMBL" id="CCI46053.1"/>
    </source>
</evidence>
<dbReference type="Proteomes" id="UP000053237">
    <property type="component" value="Unassembled WGS sequence"/>
</dbReference>
<proteinExistence type="predicted"/>
<keyword evidence="5" id="KW-1133">Transmembrane helix</keyword>
<dbReference type="InterPro" id="IPR046357">
    <property type="entry name" value="PPIase_dom_sf"/>
</dbReference>
<dbReference type="PANTHER" id="PTHR46512:SF1">
    <property type="entry name" value="PEPTIDYLPROLYL ISOMERASE"/>
    <property type="match status" value="1"/>
</dbReference>
<dbReference type="STRING" id="65357.A0A024GI86"/>
<evidence type="ECO:0000256" key="2">
    <source>
        <dbReference type="ARBA" id="ARBA00022803"/>
    </source>
</evidence>
<dbReference type="Pfam" id="PF00254">
    <property type="entry name" value="FKBP_C"/>
    <property type="match status" value="1"/>
</dbReference>
<dbReference type="PANTHER" id="PTHR46512">
    <property type="entry name" value="PEPTIDYLPROLYL ISOMERASE"/>
    <property type="match status" value="1"/>
</dbReference>
<dbReference type="GO" id="GO:0016020">
    <property type="term" value="C:membrane"/>
    <property type="evidence" value="ECO:0007669"/>
    <property type="project" value="TreeGrafter"/>
</dbReference>
<evidence type="ECO:0000256" key="3">
    <source>
        <dbReference type="PROSITE-ProRule" id="PRU00277"/>
    </source>
</evidence>
<keyword evidence="2 4" id="KW-0802">TPR repeat</keyword>
<evidence type="ECO:0000259" key="6">
    <source>
        <dbReference type="PROSITE" id="PS50059"/>
    </source>
</evidence>
<dbReference type="GO" id="GO:0044183">
    <property type="term" value="F:protein folding chaperone"/>
    <property type="evidence" value="ECO:0007669"/>
    <property type="project" value="TreeGrafter"/>
</dbReference>
<keyword evidence="1" id="KW-0677">Repeat</keyword>
<dbReference type="Gene3D" id="3.10.50.40">
    <property type="match status" value="1"/>
</dbReference>
<dbReference type="Pfam" id="PF13432">
    <property type="entry name" value="TPR_16"/>
    <property type="match status" value="1"/>
</dbReference>
<sequence length="334" mass="37906">MCPEANKSEFEDVLGSGGIQRKILISSEGIAANFGEQVTVRFSEYRKDDNSIISTLQERTFRIGDGEVYPALELIAKLMCVGESNEVHCEGRFAYGEKGWEDGNVPPNTSLRIVVELLHVDKRPISEMNSSELLVEATNKKESGNRYHNQRNYEHAEKMYKRALKLLESWQHSEKEAEECKKLLIALGNNLGNVQDKLGNGKEARKSCLEVLKVDPENMKAMHRLAQIALRESEFDEARETIKKALDMDPTNRTFRDLLNVLYDKKKTYTEMEKSLYRKWSANDKNETERQTTESVGTPIRSSNTIMLLTTLITCVIAVLLTYLSGGITAWMNG</sequence>
<dbReference type="PROSITE" id="PS50005">
    <property type="entry name" value="TPR"/>
    <property type="match status" value="1"/>
</dbReference>
<dbReference type="InterPro" id="IPR050754">
    <property type="entry name" value="FKBP4/5/8-like"/>
</dbReference>
<name>A0A024GI86_9STRA</name>
<dbReference type="AlphaFoldDB" id="A0A024GI86"/>
<dbReference type="PROSITE" id="PS50059">
    <property type="entry name" value="FKBP_PPIASE"/>
    <property type="match status" value="1"/>
</dbReference>
<evidence type="ECO:0000256" key="1">
    <source>
        <dbReference type="ARBA" id="ARBA00022737"/>
    </source>
</evidence>
<comment type="catalytic activity">
    <reaction evidence="3">
        <text>[protein]-peptidylproline (omega=180) = [protein]-peptidylproline (omega=0)</text>
        <dbReference type="Rhea" id="RHEA:16237"/>
        <dbReference type="Rhea" id="RHEA-COMP:10747"/>
        <dbReference type="Rhea" id="RHEA-COMP:10748"/>
        <dbReference type="ChEBI" id="CHEBI:83833"/>
        <dbReference type="ChEBI" id="CHEBI:83834"/>
        <dbReference type="EC" id="5.2.1.8"/>
    </reaction>
</comment>
<evidence type="ECO:0000256" key="5">
    <source>
        <dbReference type="SAM" id="Phobius"/>
    </source>
</evidence>
<dbReference type="GO" id="GO:0005829">
    <property type="term" value="C:cytosol"/>
    <property type="evidence" value="ECO:0007669"/>
    <property type="project" value="TreeGrafter"/>
</dbReference>
<protein>
    <recommendedName>
        <fullName evidence="3">peptidylprolyl isomerase</fullName>
        <ecNumber evidence="3">5.2.1.8</ecNumber>
    </recommendedName>
</protein>
<gene>
    <name evidence="7" type="ORF">BN9_069810</name>
</gene>
<comment type="caution">
    <text evidence="7">The sequence shown here is derived from an EMBL/GenBank/DDBJ whole genome shotgun (WGS) entry which is preliminary data.</text>
</comment>
<dbReference type="EC" id="5.2.1.8" evidence="3"/>
<feature type="domain" description="PPIase FKBP-type" evidence="6">
    <location>
        <begin position="35"/>
        <end position="121"/>
    </location>
</feature>
<dbReference type="InterPro" id="IPR001179">
    <property type="entry name" value="PPIase_FKBP_dom"/>
</dbReference>
<dbReference type="InParanoid" id="A0A024GI86"/>
<dbReference type="Gene3D" id="1.25.40.10">
    <property type="entry name" value="Tetratricopeptide repeat domain"/>
    <property type="match status" value="1"/>
</dbReference>
<dbReference type="InterPro" id="IPR011990">
    <property type="entry name" value="TPR-like_helical_dom_sf"/>
</dbReference>
<reference evidence="7 8" key="1">
    <citation type="submission" date="2012-05" db="EMBL/GenBank/DDBJ databases">
        <title>Recombination and specialization in a pathogen metapopulation.</title>
        <authorList>
            <person name="Gardiner A."/>
            <person name="Kemen E."/>
            <person name="Schultz-Larsen T."/>
            <person name="MacLean D."/>
            <person name="Van Oosterhout C."/>
            <person name="Jones J.D.G."/>
        </authorList>
    </citation>
    <scope>NUCLEOTIDE SEQUENCE [LARGE SCALE GENOMIC DNA]</scope>
    <source>
        <strain evidence="7 8">Ac Nc2</strain>
    </source>
</reference>
<dbReference type="EMBL" id="CAIX01000115">
    <property type="protein sequence ID" value="CCI46053.1"/>
    <property type="molecule type" value="Genomic_DNA"/>
</dbReference>
<dbReference type="InterPro" id="IPR019734">
    <property type="entry name" value="TPR_rpt"/>
</dbReference>
<dbReference type="PROSITE" id="PS50293">
    <property type="entry name" value="TPR_REGION"/>
    <property type="match status" value="1"/>
</dbReference>
<feature type="transmembrane region" description="Helical" evidence="5">
    <location>
        <begin position="306"/>
        <end position="331"/>
    </location>
</feature>
<evidence type="ECO:0000256" key="4">
    <source>
        <dbReference type="PROSITE-ProRule" id="PRU00339"/>
    </source>
</evidence>
<accession>A0A024GI86</accession>
<keyword evidence="3" id="KW-0413">Isomerase</keyword>
<dbReference type="SUPFAM" id="SSF48452">
    <property type="entry name" value="TPR-like"/>
    <property type="match status" value="1"/>
</dbReference>
<organism evidence="7 8">
    <name type="scientific">Albugo candida</name>
    <dbReference type="NCBI Taxonomy" id="65357"/>
    <lineage>
        <taxon>Eukaryota</taxon>
        <taxon>Sar</taxon>
        <taxon>Stramenopiles</taxon>
        <taxon>Oomycota</taxon>
        <taxon>Peronosporomycetes</taxon>
        <taxon>Albuginales</taxon>
        <taxon>Albuginaceae</taxon>
        <taxon>Albugo</taxon>
    </lineage>
</organism>
<keyword evidence="3" id="KW-0697">Rotamase</keyword>
<keyword evidence="5" id="KW-0472">Membrane</keyword>
<dbReference type="SUPFAM" id="SSF54534">
    <property type="entry name" value="FKBP-like"/>
    <property type="match status" value="1"/>
</dbReference>
<feature type="repeat" description="TPR" evidence="4">
    <location>
        <begin position="219"/>
        <end position="252"/>
    </location>
</feature>
<keyword evidence="5" id="KW-0812">Transmembrane</keyword>
<evidence type="ECO:0000313" key="8">
    <source>
        <dbReference type="Proteomes" id="UP000053237"/>
    </source>
</evidence>
<dbReference type="GO" id="GO:0005740">
    <property type="term" value="C:mitochondrial envelope"/>
    <property type="evidence" value="ECO:0007669"/>
    <property type="project" value="TreeGrafter"/>
</dbReference>
<keyword evidence="8" id="KW-1185">Reference proteome</keyword>
<dbReference type="Pfam" id="PF13374">
    <property type="entry name" value="TPR_10"/>
    <property type="match status" value="1"/>
</dbReference>